<evidence type="ECO:0000313" key="3">
    <source>
        <dbReference type="EMBL" id="CCV65762.1"/>
    </source>
</evidence>
<proteinExistence type="predicted"/>
<evidence type="ECO:0000256" key="1">
    <source>
        <dbReference type="SAM" id="Coils"/>
    </source>
</evidence>
<keyword evidence="1" id="KW-0175">Coiled coil</keyword>
<evidence type="ECO:0000256" key="2">
    <source>
        <dbReference type="SAM" id="Phobius"/>
    </source>
</evidence>
<organism evidence="3 4">
    <name type="scientific">Acholeplasma brassicae</name>
    <dbReference type="NCBI Taxonomy" id="61635"/>
    <lineage>
        <taxon>Bacteria</taxon>
        <taxon>Bacillati</taxon>
        <taxon>Mycoplasmatota</taxon>
        <taxon>Mollicutes</taxon>
        <taxon>Acholeplasmatales</taxon>
        <taxon>Acholeplasmataceae</taxon>
        <taxon>Acholeplasma</taxon>
    </lineage>
</organism>
<feature type="transmembrane region" description="Helical" evidence="2">
    <location>
        <begin position="21"/>
        <end position="43"/>
    </location>
</feature>
<accession>U4KN76</accession>
<keyword evidence="2" id="KW-0812">Transmembrane</keyword>
<keyword evidence="2" id="KW-0472">Membrane</keyword>
<protein>
    <submittedName>
        <fullName evidence="3">Uncharacterized protein</fullName>
    </submittedName>
</protein>
<gene>
    <name evidence="3" type="ORF">BN85307410</name>
</gene>
<dbReference type="AlphaFoldDB" id="U4KN76"/>
<dbReference type="RefSeq" id="WP_030004624.1">
    <property type="nucleotide sequence ID" value="NC_022549.1"/>
</dbReference>
<dbReference type="OrthoDB" id="9973196at2"/>
<dbReference type="HOGENOM" id="CLU_1021663_0_0_14"/>
<name>U4KN76_9MOLU</name>
<keyword evidence="4" id="KW-1185">Reference proteome</keyword>
<dbReference type="KEGG" id="abra:BN85307410"/>
<dbReference type="EMBL" id="FO681348">
    <property type="protein sequence ID" value="CCV65762.1"/>
    <property type="molecule type" value="Genomic_DNA"/>
</dbReference>
<evidence type="ECO:0000313" key="4">
    <source>
        <dbReference type="Proteomes" id="UP000032737"/>
    </source>
</evidence>
<dbReference type="STRING" id="61635.BN85307410"/>
<feature type="coiled-coil region" evidence="1">
    <location>
        <begin position="53"/>
        <end position="94"/>
    </location>
</feature>
<keyword evidence="2" id="KW-1133">Transmembrane helix</keyword>
<reference evidence="3 4" key="1">
    <citation type="journal article" date="2013" name="J. Mol. Microbiol. Biotechnol.">
        <title>Analysis of the Complete Genomes of Acholeplasma brassicae , A. palmae and A. laidlawii and Their Comparison to the Obligate Parasites from ' Candidatus Phytoplasma'.</title>
        <authorList>
            <person name="Kube M."/>
            <person name="Siewert C."/>
            <person name="Migdoll A.M."/>
            <person name="Duduk B."/>
            <person name="Holz S."/>
            <person name="Rabus R."/>
            <person name="Seemuller E."/>
            <person name="Mitrovic J."/>
            <person name="Muller I."/>
            <person name="Buttner C."/>
            <person name="Reinhardt R."/>
        </authorList>
    </citation>
    <scope>NUCLEOTIDE SEQUENCE [LARGE SCALE GENOMIC DNA]</scope>
    <source>
        <strain evidence="4">0502</strain>
    </source>
</reference>
<sequence>MRKPENNKNEKTEEKYLNKKLKVEIGTLALAVISFLFSVIVSFTAKNAVQDIKVEFENTISNIQEQYQSLENQINTVQEQYLELENIINQQQTVDVIQARDNDVLIKTPDDKWLVIPMIEKEDISFANEIIEKQYNSGDIDLERVDMFNYNNEDWSNRDGFTYTLPFVSFNQNKMVSLYQFITKIELEFKLYHSNKVDYQSEFYELYNNELQYKYLNVFENIMPNKQFVTNEIITQNGIEDIKLTVIITFDIGENIFSIPYTFDDFIYVNEA</sequence>
<dbReference type="Proteomes" id="UP000032737">
    <property type="component" value="Chromosome"/>
</dbReference>